<dbReference type="EMBL" id="JANPXH010000044">
    <property type="protein sequence ID" value="MCR6678256.1"/>
    <property type="molecule type" value="Genomic_DNA"/>
</dbReference>
<evidence type="ECO:0000256" key="1">
    <source>
        <dbReference type="SAM" id="SignalP"/>
    </source>
</evidence>
<organism evidence="2 3">
    <name type="scientific">Escherichia marmotae</name>
    <dbReference type="NCBI Taxonomy" id="1499973"/>
    <lineage>
        <taxon>Bacteria</taxon>
        <taxon>Pseudomonadati</taxon>
        <taxon>Pseudomonadota</taxon>
        <taxon>Gammaproteobacteria</taxon>
        <taxon>Enterobacterales</taxon>
        <taxon>Enterobacteriaceae</taxon>
        <taxon>Escherichia</taxon>
    </lineage>
</organism>
<dbReference type="Proteomes" id="UP001206878">
    <property type="component" value="Unassembled WGS sequence"/>
</dbReference>
<reference evidence="2" key="1">
    <citation type="submission" date="2022-07" db="EMBL/GenBank/DDBJ databases">
        <title>Diversity of ethanolamine utilization by human commensal Escherichia coli.</title>
        <authorList>
            <person name="Jubelin G."/>
        </authorList>
    </citation>
    <scope>NUCLEOTIDE SEQUENCE</scope>
    <source>
        <strain evidence="2">S1</strain>
    </source>
</reference>
<proteinExistence type="predicted"/>
<evidence type="ECO:0000313" key="2">
    <source>
        <dbReference type="EMBL" id="MCR6678256.1"/>
    </source>
</evidence>
<feature type="chain" id="PRO_5043666621" evidence="1">
    <location>
        <begin position="22"/>
        <end position="214"/>
    </location>
</feature>
<protein>
    <submittedName>
        <fullName evidence="2">Uncharacterized protein</fullName>
    </submittedName>
</protein>
<keyword evidence="1" id="KW-0732">Signal</keyword>
<evidence type="ECO:0000313" key="3">
    <source>
        <dbReference type="Proteomes" id="UP001206878"/>
    </source>
</evidence>
<gene>
    <name evidence="2" type="ORF">NVV43_22045</name>
</gene>
<dbReference type="AlphaFoldDB" id="A0AAW5MYV8"/>
<accession>A0AAW5MYV8</accession>
<feature type="signal peptide" evidence="1">
    <location>
        <begin position="1"/>
        <end position="21"/>
    </location>
</feature>
<comment type="caution">
    <text evidence="2">The sequence shown here is derived from an EMBL/GenBank/DDBJ whole genome shotgun (WGS) entry which is preliminary data.</text>
</comment>
<name>A0AAW5MYV8_9ESCH</name>
<sequence length="214" mass="24637">MNKTSLALLSLIIFITTTSTIGQNKALTLPLDSTKITPFAIYYKNITNGITERSLSENQKSQTTPFNQQEITIPVKGDNFLSPWVAKDTRFYELGQFEDKDNIFRLVMYNTIGESDTSLLNIQLNSYDRKGILLDSLLLSTFFGYEDIIRFSHFKISPDYTIAINNYVIHPYKPGEYGMTPLKKSPLPELYLQTSYKIVKGRFELTRRKKFNTN</sequence>